<dbReference type="Pfam" id="PF00395">
    <property type="entry name" value="SLH"/>
    <property type="match status" value="3"/>
</dbReference>
<feature type="domain" description="SLH" evidence="4">
    <location>
        <begin position="4147"/>
        <end position="4210"/>
    </location>
</feature>
<feature type="chain" id="PRO_5047527295" evidence="3">
    <location>
        <begin position="29"/>
        <end position="4214"/>
    </location>
</feature>
<evidence type="ECO:0000256" key="3">
    <source>
        <dbReference type="SAM" id="SignalP"/>
    </source>
</evidence>
<dbReference type="PANTHER" id="PTHR43308:SF5">
    <property type="entry name" value="S-LAYER PROTEIN _ PEPTIDOGLYCAN ENDO-BETA-N-ACETYLGLUCOSAMINIDASE"/>
    <property type="match status" value="1"/>
</dbReference>
<keyword evidence="6" id="KW-1185">Reference proteome</keyword>
<dbReference type="InterPro" id="IPR003644">
    <property type="entry name" value="Calx_beta"/>
</dbReference>
<dbReference type="Proteomes" id="UP000787672">
    <property type="component" value="Unassembled WGS sequence"/>
</dbReference>
<organism evidence="5 6">
    <name type="scientific">Dysosmobacter acutus</name>
    <dbReference type="NCBI Taxonomy" id="2841504"/>
    <lineage>
        <taxon>Bacteria</taxon>
        <taxon>Bacillati</taxon>
        <taxon>Bacillota</taxon>
        <taxon>Clostridia</taxon>
        <taxon>Eubacteriales</taxon>
        <taxon>Oscillospiraceae</taxon>
        <taxon>Dysosmobacter</taxon>
    </lineage>
</organism>
<keyword evidence="3" id="KW-0732">Signal</keyword>
<protein>
    <submittedName>
        <fullName evidence="5">S-layer homology domain-containing protein</fullName>
    </submittedName>
</protein>
<sequence length="4214" mass="455974">MKSRVFKRFVSLLLVLVFSTQLVTPALAAVIQNDDGSLILTDENGNVIEEDWEAEFPYGTFVFENSQLATAEDAGEKSIKIYRLGGTVGKADITVTVAPVLSQMDDGSYSASTAACCYDYVMMVEDTLPIAAYQAYGQDVQPLAAKDPATISAEVVEPDTVDEEGNPVYGHTVLSLSVTASKYLWQAKNADGMWSDVGTEKTLDVDNDVLELGDIRCIYTVGGQRYCSTSYKGEVYVPDDDDLPAIPEDLERNPEKSFSVLDPEKYEIAPYGTYEFTMTFAEGESVKEIRILPVDDDEAENVELLALRISACKGGELYDTANTLAISIEDNEEQEPSFFAFETTDITVDKAAGTAKLTVCRTGALQYVTSVDYHTEDGTAVAGEDYSYTEGQLYFSTDMDEMTIEIPLINNGEVIAEEDSDLSFTVVLDNPIGGGNSAVVEGKGTARVKLYNSGESETPNLATMLYTPEADDVSGNTQTTGAIAPSGSDTVIAQPVTQESADVGFSFGRSGDVSALTYDLSATLNFNRTTMPISTHWTDRAALDGSFSSSAIVNDTQGLSYNGWDDYGQVSKQSDGYMGRYSGAVGKSNNRYLKWNKQTVENFDQLFTNVYAIFRGKTENNWANQYHTTSSVGLTNSASGNSLNQIDSTVDFVKRGSAGNYSNVSKTIPVVKGSAGLFIALGSEDVGWADTRDAGGSVYLKAEAARRVLTGDIKYLVHTADDDTITAAERTSLYKAIAPSISVASGAGGVDQSGNVYVGTTLTLSGPIYSSYQYIPTESGKTPLYLTNSAGDIVNTGTVGDDKSATLKLVGSNGLTFASGGDLSTSDDYTVNVVLNRVQKINVNVAPSVPRTEDGNLDTEQIQNTVDKFFQNASIELSYKVSQTPKMEGGNYTVPFKTETKYLTADQFSNTSTMVTSNGTVENLQYINFHLPHTDQILFNGEAYAGDALIPISMGMFGMNELTFTYYASDYVSVESDMTLSIGRIEHYIDYNGNGQIDGELTDANQFILTPVVKDGVEVYDVLVEVLDEDQYNITEFLPVFGADGQPVQHFLKFYYNMTPRCLSVPAGYKSDDPAQILPSFVTSITDSAAFSALSKEMQGFRFIDSGKYTSETVVYNNSKKPVITHAAGSYSGDGKLMFGAVANSLETVDVPLGGDCGTPTPTYIYMDGDGEEHETKDKPSVVAKDPNRSDWYLADAKFLREDWSTAYRGNLLYEFHDPAAVFISDPLYGDMLPVAAEDKSGNYSSGYDAAQTNLYLGSFNPNDTVALCIRPQSETTDEIHASHDLYSGSADVSALDETIESGEYRISVDSVNPAGFKTVPDGSNLRVMTSPDAGSNQSFDSSASSSAFSEFNMDMGIELPSMSFAVTDYVTLIIDGDEIGFSIGVPLASCKKEQDYYTKSQTNEKLSTHSFIQNTKAEWETGNPVSENIDQAQGILDNLNPKGEQWQSIKSAQSHRMMKKDSNGHIVKDPKTGKPQYNDKLLHSSSKEFSLAFNVTVMFKYSPVDNTYHFTSAMIFLQFGFEYRKEVRLGVCPIIYAYVVVGVSLEAAGGVINEREVVEVGQGTSGYIDINSGTSSQYTLSSINELDEWRIDDQDGASGKKVANGAPGCSIEFICNSDAFNAYFSGTLKIEKQTGSSDDDWECLGYIRSDGSEPVLVMLDEKVNGTESSDIPVRLTVLDARAEVDTIVAIEKIRNDTYFSGLSLTPCAYMEVGAGIGVECLKAEIYFKASISITMSFFTRQNNAATKGSNLRDPSSSSVSVMGAAASLVSSDDMVSAFGGEVEKFSFDNFKFRAGFGVRVVLLFFNFEMDMIQFGIDYSKEYDMNRGGDDGSEDGFKSSGWKFAWYAFNETTDVATYGLDDEDEGFPGIKITIPANTFTAQQIFGPEYADQVMDEIEALAFDPENLADNAFQISGYSSSGDAFRLAEGLGSGADYQLLTVGNTNYLLYTISRDPSSIRNAVDSNMLVLSKIQNTGAEENIGLVNPVDGGTEPAYIVVDNDNTGDLDFSGQVNGNTIYVSWVSYASQTAADGSTKPTMPDADVYRPSYTDSNDATVYMNNVNYEEAAFKPVEPTLGVTEPTAPKQTDYYLTADEFDALGEEQQSAYTQDADSGNYYNTSTYETYTAAEGAYNAALAQYATDKAAYDAAEEEYKAAYQTYSSLKAAYDAWYGYYAGNATASASTQELLANSARNTVIKTASFTVGGTDNGFTEPEVVAEANDGAYKFLPSVSPDGKLTFFARSNNYTSDEKTAATDKAKDYYEASKGDVSTDANGLSTGSGDPSAAFRYAYTTSTDDVYGKNTQFFFSYQTDDGKVVTTGWTPKGWEQAGMRLSSVDIVMLDDTTFYLAYTATQTVTSVSGDSYSDANVHKLYLQKGSVDTATGAVTLETAKMLRTLVDLNESGGGDAMINSLTGTTGVSKDGVYRNTDGNGLQLVEEHNDPYFGTVKFLQGKLGNLTGEEENFGESLSFTALDTEESLFLMFEMNGMAYVVPETSLASITDPDQGSGCIIPFFAPTEENSGRGSMDIGVDGDGNISAVYTSTVPYTTNNAIYVSKYDANTQKFGEGRMLAMNQMQVYEDSIANCWNAEETEQAYYGKLEGYETDERGLMTSFTFSDLAVALGLTKTPETSEDSESAAGTVDQSTLVILARGTKTELEETEFYGEKGTKIVTSKYKDDGTMDTTTGIYVLSFGVGEKSVGEASITFESPNFVTGARLRPVVSFKNTGDVSLLGSEANPITVKLCISDQSGKGFGEELFTWEITENIAVGQTVTTQLSTGDYTKALPENLVGREIYFTVSEDTEYVDSPLEYSSLDGGVTRKIENKPELAVEDLKFSTLGVETVGSEQMVKIGVDMKVTNRGAANAVAPYIQFAYQSGRTMEEVKEGDTDYQKAVYSPLDITNSSFEISNQTPIEAASADDDKQNGILRLVGKDGEDLKAGYERTVSGTILVPKDAYCLATATGSLNLVVSVFDDNTSISSLSADGLLVSAFDNEYVPDNNAVYDSLEPTSFFSAPQKLTIPLGTTMRLALPVTTTEQTVPVIEVNELNCQAQATNESHMGILYYNMGSSGTGADGYLVLSPSDEGSGIIRVADKNTNAWVDISYTVTEAGSGVNIFKDNGRFTWYNARGQQIDPETDESGAWVFPSAVAQWGSGEETTVPYLGDTSNAKMRNTSFTFDTLAETIDLYFDGSIQVSCNDEDVETQNLTATGGKGEGSYATINLGSNPANKTRRVTVRVNSDSAVFDYMVEHFAGNLPIMPDVGGEAPQIYFSRIMPETASLDPAKYPDGFSVTVYIVDENGLAQATLDPGSSNAATANYSAPNDNFRQFDVVVKRNGTFAVSATDTTGNTSSRTIMVDWFNSTVSATDEPLVMERNWVYLNSGNESIAVADDAMLKKDQFAYLDVLTKIGNVPENADTTLEYYQITVTTVTTSYELVEKEITGETGEDTEEAPVPTTWVLRKTVTTVDGKGNLVGDPEITDTPADATTVVPASSVSVETRGVWEKVEPVQIGDAEPKTTLYPVVQNGVYKLTAELDGKYANEIFLMNRLNSDLPSIRLGYVEAESVLSAPSITYSATKGESSSAGLAQIKLDDYVIATADNADVMKGSIQVLYNGSYKLTAVDGAGNEQDATKEIEDISLMAQNDAITVNAATNNAKDNGSISIDASKLMGGSYDSIDADGVHNVYQIALIPSAENYNGTVDGFGAFADGLNWKSTELGGVSFEDLTPGVYVLYVRDAEDTPDPAVSTEEDYLIRKLTVNDHSVNFTTTTTSSSITVKATGAERYEYIVFPVDSTEMTAYSEIDELIEQSRTAAEANAQAAKEAAVAQAEKDLASIADTTSEEYKAAEKQLAAIENSDISSFIDQNELINWKSTNYFSGLTNGQQYQVVVRDAADPTRYKAALVTAVSSSGGGGGSSLGSIISGETFTEKEEAEIIKKNQADDVVIENEKYIVIIPQRTLESGDSVNSLLLSVPSDLSIADDGIVVSCTTADGSTYIVPWCMVENEKVLYLALEPGDYALVNNAKHFSDIDSHWAKTYIDFVTARELFKGTGENVFSPNLTMTRAMFVTVLGRMANVDTANYDGSRFRDVQKNSWCSAYVEWAADNGIVSGYGDGSFRPNNPVTREQMAKILYHFARLMGEETTSSGNLSRYTDQTQISEWAIDPCSWATDCGLLQGREDGSFDPSGLATRGEVSALLKRFVEHIIQRIYKAGSNN</sequence>
<feature type="domain" description="SLH" evidence="4">
    <location>
        <begin position="4020"/>
        <end position="4080"/>
    </location>
</feature>
<dbReference type="InterPro" id="IPR001119">
    <property type="entry name" value="SLH_dom"/>
</dbReference>
<evidence type="ECO:0000256" key="2">
    <source>
        <dbReference type="SAM" id="Coils"/>
    </source>
</evidence>
<dbReference type="RefSeq" id="WP_216632771.1">
    <property type="nucleotide sequence ID" value="NZ_JAHLQN010000001.1"/>
</dbReference>
<evidence type="ECO:0000259" key="4">
    <source>
        <dbReference type="PROSITE" id="PS51272"/>
    </source>
</evidence>
<keyword evidence="2" id="KW-0175">Coiled coil</keyword>
<evidence type="ECO:0000256" key="1">
    <source>
        <dbReference type="ARBA" id="ARBA00022737"/>
    </source>
</evidence>
<dbReference type="SMART" id="SM00237">
    <property type="entry name" value="Calx_beta"/>
    <property type="match status" value="1"/>
</dbReference>
<reference evidence="5 6" key="1">
    <citation type="submission" date="2021-06" db="EMBL/GenBank/DDBJ databases">
        <authorList>
            <person name="Sun Q."/>
            <person name="Li D."/>
        </authorList>
    </citation>
    <scope>NUCLEOTIDE SEQUENCE [LARGE SCALE GENOMIC DNA]</scope>
    <source>
        <strain evidence="5 6">MSJ-2</strain>
    </source>
</reference>
<proteinExistence type="predicted"/>
<evidence type="ECO:0000313" key="6">
    <source>
        <dbReference type="Proteomes" id="UP000787672"/>
    </source>
</evidence>
<name>A0ABS6FAT8_9FIRM</name>
<dbReference type="EMBL" id="JAHLQN010000001">
    <property type="protein sequence ID" value="MBU5627404.1"/>
    <property type="molecule type" value="Genomic_DNA"/>
</dbReference>
<feature type="signal peptide" evidence="3">
    <location>
        <begin position="1"/>
        <end position="28"/>
    </location>
</feature>
<dbReference type="PANTHER" id="PTHR43308">
    <property type="entry name" value="OUTER MEMBRANE PROTEIN ALPHA-RELATED"/>
    <property type="match status" value="1"/>
</dbReference>
<accession>A0ABS6FAT8</accession>
<evidence type="ECO:0000313" key="5">
    <source>
        <dbReference type="EMBL" id="MBU5627404.1"/>
    </source>
</evidence>
<keyword evidence="1" id="KW-0677">Repeat</keyword>
<feature type="domain" description="SLH" evidence="4">
    <location>
        <begin position="4081"/>
        <end position="4144"/>
    </location>
</feature>
<dbReference type="PROSITE" id="PS51272">
    <property type="entry name" value="SLH"/>
    <property type="match status" value="3"/>
</dbReference>
<dbReference type="InterPro" id="IPR051465">
    <property type="entry name" value="Cell_Envelope_Struct_Comp"/>
</dbReference>
<gene>
    <name evidence="5" type="ORF">KQI82_10840</name>
</gene>
<dbReference type="Pfam" id="PF03160">
    <property type="entry name" value="Calx-beta"/>
    <property type="match status" value="2"/>
</dbReference>
<feature type="coiled-coil region" evidence="2">
    <location>
        <begin position="3801"/>
        <end position="3855"/>
    </location>
</feature>
<comment type="caution">
    <text evidence="5">The sequence shown here is derived from an EMBL/GenBank/DDBJ whole genome shotgun (WGS) entry which is preliminary data.</text>
</comment>